<dbReference type="OrthoDB" id="128483at2759"/>
<dbReference type="AlphaFoldDB" id="F0ZWC6"/>
<organism evidence="1 2">
    <name type="scientific">Dictyostelium purpureum</name>
    <name type="common">Slime mold</name>
    <dbReference type="NCBI Taxonomy" id="5786"/>
    <lineage>
        <taxon>Eukaryota</taxon>
        <taxon>Amoebozoa</taxon>
        <taxon>Evosea</taxon>
        <taxon>Eumycetozoa</taxon>
        <taxon>Dictyostelia</taxon>
        <taxon>Dictyosteliales</taxon>
        <taxon>Dictyosteliaceae</taxon>
        <taxon>Dictyostelium</taxon>
    </lineage>
</organism>
<dbReference type="RefSeq" id="XP_003291728.1">
    <property type="nucleotide sequence ID" value="XM_003291680.1"/>
</dbReference>
<dbReference type="Proteomes" id="UP000001064">
    <property type="component" value="Unassembled WGS sequence"/>
</dbReference>
<accession>F0ZWC6</accession>
<evidence type="ECO:0000313" key="2">
    <source>
        <dbReference type="Proteomes" id="UP000001064"/>
    </source>
</evidence>
<proteinExistence type="predicted"/>
<gene>
    <name evidence="1" type="ORF">DICPUDRAFT_82380</name>
</gene>
<evidence type="ECO:0000313" key="1">
    <source>
        <dbReference type="EMBL" id="EGC31748.1"/>
    </source>
</evidence>
<sequence>MVKRLKKRIEDYKPSKFKKHFIFSQEVINQLWADLYSIDDGINEEHIIWTFDYLRYYTTFDEKAEKFNVSSRTYGDHVWKVIDTARFLLFQSQLANRFDQKIKDLTESGNTHSNDPFLTLAVDTTFLRTNTTDNSFLNPKYGHRGVKYEVGCSLYDGKVLW</sequence>
<dbReference type="EMBL" id="GL871233">
    <property type="protein sequence ID" value="EGC31748.1"/>
    <property type="molecule type" value="Genomic_DNA"/>
</dbReference>
<keyword evidence="2" id="KW-1185">Reference proteome</keyword>
<dbReference type="InParanoid" id="F0ZWC6"/>
<reference evidence="2" key="1">
    <citation type="journal article" date="2011" name="Genome Biol.">
        <title>Comparative genomics of the social amoebae Dictyostelium discoideum and Dictyostelium purpureum.</title>
        <authorList>
            <consortium name="US DOE Joint Genome Institute (JGI-PGF)"/>
            <person name="Sucgang R."/>
            <person name="Kuo A."/>
            <person name="Tian X."/>
            <person name="Salerno W."/>
            <person name="Parikh A."/>
            <person name="Feasley C.L."/>
            <person name="Dalin E."/>
            <person name="Tu H."/>
            <person name="Huang E."/>
            <person name="Barry K."/>
            <person name="Lindquist E."/>
            <person name="Shapiro H."/>
            <person name="Bruce D."/>
            <person name="Schmutz J."/>
            <person name="Salamov A."/>
            <person name="Fey P."/>
            <person name="Gaudet P."/>
            <person name="Anjard C."/>
            <person name="Babu M.M."/>
            <person name="Basu S."/>
            <person name="Bushmanova Y."/>
            <person name="van der Wel H."/>
            <person name="Katoh-Kurasawa M."/>
            <person name="Dinh C."/>
            <person name="Coutinho P.M."/>
            <person name="Saito T."/>
            <person name="Elias M."/>
            <person name="Schaap P."/>
            <person name="Kay R.R."/>
            <person name="Henrissat B."/>
            <person name="Eichinger L."/>
            <person name="Rivero F."/>
            <person name="Putnam N.H."/>
            <person name="West C.M."/>
            <person name="Loomis W.F."/>
            <person name="Chisholm R.L."/>
            <person name="Shaulsky G."/>
            <person name="Strassmann J.E."/>
            <person name="Queller D.C."/>
            <person name="Kuspa A."/>
            <person name="Grigoriev I.V."/>
        </authorList>
    </citation>
    <scope>NUCLEOTIDE SEQUENCE [LARGE SCALE GENOMIC DNA]</scope>
    <source>
        <strain evidence="2">QSDP1</strain>
    </source>
</reference>
<name>F0ZWC6_DICPU</name>
<dbReference type="GeneID" id="10505483"/>
<feature type="non-terminal residue" evidence="1">
    <location>
        <position position="1"/>
    </location>
</feature>
<protein>
    <submittedName>
        <fullName evidence="1">Uncharacterized protein</fullName>
    </submittedName>
</protein>
<dbReference type="VEuPathDB" id="AmoebaDB:DICPUDRAFT_82380"/>
<dbReference type="KEGG" id="dpp:DICPUDRAFT_82380"/>